<dbReference type="Proteomes" id="UP000642920">
    <property type="component" value="Unassembled WGS sequence"/>
</dbReference>
<organism evidence="3 4">
    <name type="scientific">Marivirga atlantica</name>
    <dbReference type="NCBI Taxonomy" id="1548457"/>
    <lineage>
        <taxon>Bacteria</taxon>
        <taxon>Pseudomonadati</taxon>
        <taxon>Bacteroidota</taxon>
        <taxon>Cytophagia</taxon>
        <taxon>Cytophagales</taxon>
        <taxon>Marivirgaceae</taxon>
        <taxon>Marivirga</taxon>
    </lineage>
</organism>
<dbReference type="Pfam" id="PF00534">
    <property type="entry name" value="Glycos_transf_1"/>
    <property type="match status" value="1"/>
</dbReference>
<dbReference type="SUPFAM" id="SSF53756">
    <property type="entry name" value="UDP-Glycosyltransferase/glycogen phosphorylase"/>
    <property type="match status" value="1"/>
</dbReference>
<dbReference type="Gene3D" id="3.40.50.2000">
    <property type="entry name" value="Glycogen Phosphorylase B"/>
    <property type="match status" value="3"/>
</dbReference>
<evidence type="ECO:0000259" key="2">
    <source>
        <dbReference type="Pfam" id="PF13439"/>
    </source>
</evidence>
<dbReference type="Pfam" id="PF13439">
    <property type="entry name" value="Glyco_transf_4"/>
    <property type="match status" value="1"/>
</dbReference>
<evidence type="ECO:0000313" key="3">
    <source>
        <dbReference type="EMBL" id="MBL0766436.1"/>
    </source>
</evidence>
<accession>A0A937ACH8</accession>
<feature type="domain" description="Glycosyltransferase subfamily 4-like N-terminal" evidence="2">
    <location>
        <begin position="53"/>
        <end position="170"/>
    </location>
</feature>
<dbReference type="InterPro" id="IPR001296">
    <property type="entry name" value="Glyco_trans_1"/>
</dbReference>
<evidence type="ECO:0000259" key="1">
    <source>
        <dbReference type="Pfam" id="PF00534"/>
    </source>
</evidence>
<dbReference type="GO" id="GO:0016757">
    <property type="term" value="F:glycosyltransferase activity"/>
    <property type="evidence" value="ECO:0007669"/>
    <property type="project" value="InterPro"/>
</dbReference>
<dbReference type="EMBL" id="JAERQG010000004">
    <property type="protein sequence ID" value="MBL0766436.1"/>
    <property type="molecule type" value="Genomic_DNA"/>
</dbReference>
<evidence type="ECO:0000313" key="4">
    <source>
        <dbReference type="Proteomes" id="UP000642920"/>
    </source>
</evidence>
<dbReference type="InterPro" id="IPR028098">
    <property type="entry name" value="Glyco_trans_4-like_N"/>
</dbReference>
<comment type="caution">
    <text evidence="3">The sequence shown here is derived from an EMBL/GenBank/DDBJ whole genome shotgun (WGS) entry which is preliminary data.</text>
</comment>
<protein>
    <submittedName>
        <fullName evidence="3">Glycosyltransferase family 4 protein</fullName>
    </submittedName>
</protein>
<dbReference type="AlphaFoldDB" id="A0A937ACH8"/>
<dbReference type="PANTHER" id="PTHR12526:SF636">
    <property type="entry name" value="BLL3647 PROTEIN"/>
    <property type="match status" value="1"/>
</dbReference>
<keyword evidence="4" id="KW-1185">Reference proteome</keyword>
<proteinExistence type="predicted"/>
<sequence length="407" mass="46275">MKIKILHIIKSLGRGGAEMLLPETLKLHNQDQFEFHYIYFLPWKDQMESALKDAGAFVTCLSAKNNIELLLQTAKVKAYVKKHGIQVIHAHLPWAGFLARLVYKQTGLPLIYTEHNKQERYHQLTFLLNKITFNWQSKAIAVSTDVEVSIKDKIHPKIPVQTVLNGVNTDFFQRKSIEELLISANELTNDTSSDNFRTSNNAEKALAFDNGQEILKNLSTQKKADSDMLIVGTISVFRFQKRLLEWIKVFHAASLVNPKLRAVIVGNGPFAQQLLDLRDQLGLTDKLFLPGLQTNTRDWFSLMDIFMMTSEFEGLPIALLEAMSMECAVATTNAGGVKEVIQKDISGLMVDVDEWDQLAEKLEILRDNKLRLSLARKARERVLDSFSLKRMVNELEDVYLDVLNDGN</sequence>
<gene>
    <name evidence="3" type="ORF">JKP34_14310</name>
</gene>
<name>A0A937ACH8_9BACT</name>
<dbReference type="PANTHER" id="PTHR12526">
    <property type="entry name" value="GLYCOSYLTRANSFERASE"/>
    <property type="match status" value="1"/>
</dbReference>
<dbReference type="RefSeq" id="WP_201922927.1">
    <property type="nucleotide sequence ID" value="NZ_JAERQG010000004.1"/>
</dbReference>
<feature type="domain" description="Glycosyl transferase family 1" evidence="1">
    <location>
        <begin position="221"/>
        <end position="381"/>
    </location>
</feature>
<dbReference type="CDD" id="cd03801">
    <property type="entry name" value="GT4_PimA-like"/>
    <property type="match status" value="1"/>
</dbReference>
<reference evidence="3" key="1">
    <citation type="submission" date="2021-01" db="EMBL/GenBank/DDBJ databases">
        <title>Marivirga sp. nov., isolated from intertidal surface sediments.</title>
        <authorList>
            <person name="Zhang M."/>
        </authorList>
    </citation>
    <scope>NUCLEOTIDE SEQUENCE</scope>
    <source>
        <strain evidence="3">SM1354</strain>
    </source>
</reference>